<dbReference type="GO" id="GO:0004190">
    <property type="term" value="F:aspartic-type endopeptidase activity"/>
    <property type="evidence" value="ECO:0007669"/>
    <property type="project" value="UniProtKB-UniRule"/>
</dbReference>
<comment type="pathway">
    <text evidence="9">Protein modification; lipoprotein biosynthesis (signal peptide cleavage).</text>
</comment>
<gene>
    <name evidence="9" type="primary">lspA</name>
    <name evidence="12" type="ORF">SAMN02910417_00686</name>
</gene>
<keyword evidence="4 9" id="KW-0812">Transmembrane</keyword>
<keyword evidence="5 9" id="KW-0064">Aspartyl protease</keyword>
<feature type="transmembrane region" description="Helical" evidence="9">
    <location>
        <begin position="63"/>
        <end position="80"/>
    </location>
</feature>
<evidence type="ECO:0000256" key="2">
    <source>
        <dbReference type="ARBA" id="ARBA00022475"/>
    </source>
</evidence>
<dbReference type="PANTHER" id="PTHR33695:SF1">
    <property type="entry name" value="LIPOPROTEIN SIGNAL PEPTIDASE"/>
    <property type="match status" value="1"/>
</dbReference>
<protein>
    <recommendedName>
        <fullName evidence="9">Lipoprotein signal peptidase</fullName>
        <ecNumber evidence="9">3.4.23.36</ecNumber>
    </recommendedName>
    <alternativeName>
        <fullName evidence="9">Prolipoprotein signal peptidase</fullName>
    </alternativeName>
    <alternativeName>
        <fullName evidence="9">Signal peptidase II</fullName>
        <shortName evidence="9">SPase II</shortName>
    </alternativeName>
</protein>
<comment type="function">
    <text evidence="9 10">This protein specifically catalyzes the removal of signal peptides from prolipoproteins.</text>
</comment>
<dbReference type="GO" id="GO:0006508">
    <property type="term" value="P:proteolysis"/>
    <property type="evidence" value="ECO:0007669"/>
    <property type="project" value="UniProtKB-KW"/>
</dbReference>
<feature type="transmembrane region" description="Helical" evidence="9">
    <location>
        <begin position="89"/>
        <end position="108"/>
    </location>
</feature>
<dbReference type="AlphaFoldDB" id="A0A1G6ALL0"/>
<evidence type="ECO:0000313" key="13">
    <source>
        <dbReference type="Proteomes" id="UP000199228"/>
    </source>
</evidence>
<dbReference type="NCBIfam" id="TIGR00077">
    <property type="entry name" value="lspA"/>
    <property type="match status" value="1"/>
</dbReference>
<evidence type="ECO:0000256" key="1">
    <source>
        <dbReference type="ARBA" id="ARBA00006139"/>
    </source>
</evidence>
<evidence type="ECO:0000256" key="8">
    <source>
        <dbReference type="ARBA" id="ARBA00023136"/>
    </source>
</evidence>
<dbReference type="InterPro" id="IPR001872">
    <property type="entry name" value="Peptidase_A8"/>
</dbReference>
<keyword evidence="8 9" id="KW-0472">Membrane</keyword>
<dbReference type="EC" id="3.4.23.36" evidence="9"/>
<evidence type="ECO:0000256" key="7">
    <source>
        <dbReference type="ARBA" id="ARBA00022989"/>
    </source>
</evidence>
<organism evidence="12 13">
    <name type="scientific">Eubacterium oxidoreducens</name>
    <dbReference type="NCBI Taxonomy" id="1732"/>
    <lineage>
        <taxon>Bacteria</taxon>
        <taxon>Bacillati</taxon>
        <taxon>Bacillota</taxon>
        <taxon>Clostridia</taxon>
        <taxon>Eubacteriales</taxon>
        <taxon>Eubacteriaceae</taxon>
        <taxon>Eubacterium</taxon>
    </lineage>
</organism>
<dbReference type="OrthoDB" id="9810259at2"/>
<name>A0A1G6ALL0_EUBOX</name>
<evidence type="ECO:0000256" key="11">
    <source>
        <dbReference type="RuleBase" id="RU004181"/>
    </source>
</evidence>
<dbReference type="STRING" id="1732.SAMN02910417_00686"/>
<feature type="transmembrane region" description="Helical" evidence="9">
    <location>
        <begin position="128"/>
        <end position="152"/>
    </location>
</feature>
<evidence type="ECO:0000256" key="6">
    <source>
        <dbReference type="ARBA" id="ARBA00022801"/>
    </source>
</evidence>
<keyword evidence="7 9" id="KW-1133">Transmembrane helix</keyword>
<dbReference type="UniPathway" id="UPA00665"/>
<keyword evidence="3 9" id="KW-0645">Protease</keyword>
<feature type="active site" evidence="9">
    <location>
        <position position="134"/>
    </location>
</feature>
<dbReference type="Proteomes" id="UP000199228">
    <property type="component" value="Unassembled WGS sequence"/>
</dbReference>
<evidence type="ECO:0000313" key="12">
    <source>
        <dbReference type="EMBL" id="SDB09296.1"/>
    </source>
</evidence>
<dbReference type="GO" id="GO:0005886">
    <property type="term" value="C:plasma membrane"/>
    <property type="evidence" value="ECO:0007669"/>
    <property type="project" value="UniProtKB-SubCell"/>
</dbReference>
<dbReference type="EMBL" id="FMXR01000006">
    <property type="protein sequence ID" value="SDB09296.1"/>
    <property type="molecule type" value="Genomic_DNA"/>
</dbReference>
<evidence type="ECO:0000256" key="4">
    <source>
        <dbReference type="ARBA" id="ARBA00022692"/>
    </source>
</evidence>
<accession>A0A1G6ALL0</accession>
<evidence type="ECO:0000256" key="10">
    <source>
        <dbReference type="RuleBase" id="RU000594"/>
    </source>
</evidence>
<dbReference type="PANTHER" id="PTHR33695">
    <property type="entry name" value="LIPOPROTEIN SIGNAL PEPTIDASE"/>
    <property type="match status" value="1"/>
</dbReference>
<keyword evidence="2 9" id="KW-1003">Cell membrane</keyword>
<reference evidence="12 13" key="1">
    <citation type="submission" date="2016-10" db="EMBL/GenBank/DDBJ databases">
        <authorList>
            <person name="de Groot N.N."/>
        </authorList>
    </citation>
    <scope>NUCLEOTIDE SEQUENCE [LARGE SCALE GENOMIC DNA]</scope>
    <source>
        <strain evidence="12 13">DSM 3217</strain>
    </source>
</reference>
<dbReference type="HAMAP" id="MF_00161">
    <property type="entry name" value="LspA"/>
    <property type="match status" value="1"/>
</dbReference>
<comment type="similarity">
    <text evidence="1 9 11">Belongs to the peptidase A8 family.</text>
</comment>
<dbReference type="RefSeq" id="WP_090172224.1">
    <property type="nucleotide sequence ID" value="NZ_FMXR01000006.1"/>
</dbReference>
<dbReference type="PRINTS" id="PR00781">
    <property type="entry name" value="LIPOSIGPTASE"/>
</dbReference>
<comment type="caution">
    <text evidence="9">Lacks conserved residue(s) required for the propagation of feature annotation.</text>
</comment>
<comment type="subcellular location">
    <subcellularLocation>
        <location evidence="9">Cell membrane</location>
        <topology evidence="9">Multi-pass membrane protein</topology>
    </subcellularLocation>
</comment>
<dbReference type="Pfam" id="PF01252">
    <property type="entry name" value="Peptidase_A8"/>
    <property type="match status" value="1"/>
</dbReference>
<keyword evidence="13" id="KW-1185">Reference proteome</keyword>
<evidence type="ECO:0000256" key="9">
    <source>
        <dbReference type="HAMAP-Rule" id="MF_00161"/>
    </source>
</evidence>
<comment type="catalytic activity">
    <reaction evidence="9 10">
        <text>Release of signal peptides from bacterial membrane prolipoproteins. Hydrolyzes -Xaa-Yaa-Zaa-|-(S,diacylglyceryl)Cys-, in which Xaa is hydrophobic (preferably Leu), and Yaa (Ala or Ser) and Zaa (Gly or Ala) have small, neutral side chains.</text>
        <dbReference type="EC" id="3.4.23.36"/>
    </reaction>
</comment>
<feature type="active site" evidence="9">
    <location>
        <position position="118"/>
    </location>
</feature>
<proteinExistence type="inferred from homology"/>
<evidence type="ECO:0000256" key="3">
    <source>
        <dbReference type="ARBA" id="ARBA00022670"/>
    </source>
</evidence>
<keyword evidence="6 9" id="KW-0378">Hydrolase</keyword>
<dbReference type="PROSITE" id="PS00855">
    <property type="entry name" value="SPASE_II"/>
    <property type="match status" value="1"/>
</dbReference>
<evidence type="ECO:0000256" key="5">
    <source>
        <dbReference type="ARBA" id="ARBA00022750"/>
    </source>
</evidence>
<sequence>MKKNKLIGYICIIILLVLDQVTKYAAVTHLKNQDAYVIIKNVFELNYLENHGAAFGILQEKQFFFYLITIVIVAVVVMIYRKIPSNKRFFLLNSICVLIVAGALGNFIDRIRQQYVVDFFYFKVINFPVFNVADIYVTAGAIALIVSLLFIYKDKDFNLIFKKRKQNGEAGS</sequence>